<organism evidence="2 3">
    <name type="scientific">Candidatus Scybalomonas excrementavium</name>
    <dbReference type="NCBI Taxonomy" id="2840943"/>
    <lineage>
        <taxon>Bacteria</taxon>
        <taxon>Bacillati</taxon>
        <taxon>Bacillota</taxon>
        <taxon>Clostridia</taxon>
        <taxon>Lachnospirales</taxon>
        <taxon>Lachnospiraceae</taxon>
        <taxon>Lachnospiraceae incertae sedis</taxon>
        <taxon>Candidatus Scybalomonas</taxon>
    </lineage>
</organism>
<feature type="domain" description="DUF985" evidence="1">
    <location>
        <begin position="7"/>
        <end position="139"/>
    </location>
</feature>
<comment type="caution">
    <text evidence="2">The sequence shown here is derived from an EMBL/GenBank/DDBJ whole genome shotgun (WGS) entry which is preliminary data.</text>
</comment>
<dbReference type="Pfam" id="PF06172">
    <property type="entry name" value="Cupin_5"/>
    <property type="match status" value="1"/>
</dbReference>
<gene>
    <name evidence="2" type="ORF">IAC13_06660</name>
</gene>
<dbReference type="Proteomes" id="UP000823618">
    <property type="component" value="Unassembled WGS sequence"/>
</dbReference>
<name>A0A9D9N800_9FIRM</name>
<proteinExistence type="predicted"/>
<evidence type="ECO:0000313" key="3">
    <source>
        <dbReference type="Proteomes" id="UP000823618"/>
    </source>
</evidence>
<reference evidence="2" key="2">
    <citation type="journal article" date="2021" name="PeerJ">
        <title>Extensive microbial diversity within the chicken gut microbiome revealed by metagenomics and culture.</title>
        <authorList>
            <person name="Gilroy R."/>
            <person name="Ravi A."/>
            <person name="Getino M."/>
            <person name="Pursley I."/>
            <person name="Horton D.L."/>
            <person name="Alikhan N.F."/>
            <person name="Baker D."/>
            <person name="Gharbi K."/>
            <person name="Hall N."/>
            <person name="Watson M."/>
            <person name="Adriaenssens E.M."/>
            <person name="Foster-Nyarko E."/>
            <person name="Jarju S."/>
            <person name="Secka A."/>
            <person name="Antonio M."/>
            <person name="Oren A."/>
            <person name="Chaudhuri R.R."/>
            <person name="La Ragione R."/>
            <person name="Hildebrand F."/>
            <person name="Pallen M.J."/>
        </authorList>
    </citation>
    <scope>NUCLEOTIDE SEQUENCE</scope>
    <source>
        <strain evidence="2">E3-2379</strain>
    </source>
</reference>
<dbReference type="InterPro" id="IPR039935">
    <property type="entry name" value="YML079W-like"/>
</dbReference>
<dbReference type="Gene3D" id="2.60.120.10">
    <property type="entry name" value="Jelly Rolls"/>
    <property type="match status" value="1"/>
</dbReference>
<dbReference type="EMBL" id="JADIML010000181">
    <property type="protein sequence ID" value="MBO8463594.1"/>
    <property type="molecule type" value="Genomic_DNA"/>
</dbReference>
<evidence type="ECO:0000313" key="2">
    <source>
        <dbReference type="EMBL" id="MBO8463594.1"/>
    </source>
</evidence>
<dbReference type="CDD" id="cd06121">
    <property type="entry name" value="cupin_YML079wp"/>
    <property type="match status" value="1"/>
</dbReference>
<dbReference type="AlphaFoldDB" id="A0A9D9N800"/>
<dbReference type="InterPro" id="IPR014710">
    <property type="entry name" value="RmlC-like_jellyroll"/>
</dbReference>
<dbReference type="InterPro" id="IPR011051">
    <property type="entry name" value="RmlC_Cupin_sf"/>
</dbReference>
<dbReference type="PANTHER" id="PTHR33387:SF3">
    <property type="entry name" value="DUF985 DOMAIN-CONTAINING PROTEIN"/>
    <property type="match status" value="1"/>
</dbReference>
<evidence type="ECO:0000259" key="1">
    <source>
        <dbReference type="Pfam" id="PF06172"/>
    </source>
</evidence>
<dbReference type="InterPro" id="IPR009327">
    <property type="entry name" value="Cupin_DUF985"/>
</dbReference>
<sequence length="167" mass="19041">MMQLTMEDIIEKLNLVPLSEEGGLVAETYQSEETYENRKVGSAIYYFLTENSFSHLHKLSADEMWHFYYGDPVEIIQIDDATGEKSIHKLGMDLLNGETPQVLVKKNVWQGARIIPGGTMGFTLMGTTMSPSYMDNDFIFGSREEMLKKFPEHAKDIEKVTGELVYK</sequence>
<reference evidence="2" key="1">
    <citation type="submission" date="2020-10" db="EMBL/GenBank/DDBJ databases">
        <authorList>
            <person name="Gilroy R."/>
        </authorList>
    </citation>
    <scope>NUCLEOTIDE SEQUENCE</scope>
    <source>
        <strain evidence="2">E3-2379</strain>
    </source>
</reference>
<dbReference type="SUPFAM" id="SSF51182">
    <property type="entry name" value="RmlC-like cupins"/>
    <property type="match status" value="1"/>
</dbReference>
<dbReference type="PANTHER" id="PTHR33387">
    <property type="entry name" value="RMLC-LIKE JELLY ROLL FOLD PROTEIN"/>
    <property type="match status" value="1"/>
</dbReference>
<protein>
    <submittedName>
        <fullName evidence="2">Cupin domain-containing protein</fullName>
    </submittedName>
</protein>
<accession>A0A9D9N800</accession>